<accession>A0A7G5XCM4</accession>
<evidence type="ECO:0000256" key="3">
    <source>
        <dbReference type="ARBA" id="ARBA00022801"/>
    </source>
</evidence>
<evidence type="ECO:0000259" key="5">
    <source>
        <dbReference type="SMART" id="SM00646"/>
    </source>
</evidence>
<sequence>MTAFAEYLLKVMICSGVLTGYYWLALRNKLFHSWNRYYLLAAVIISLLLPFVKISFITEPQPENLPAYTILQSVTTNEVWFPEQTPAATETFTREQASIMLYVLVSIALFITLLITLLRIKKLITAYEHWKMKDLTFVDTDAKGTPFSFMRFIFWNREIDFDSAQGQQIFKHELIHVKEKHSIDKLFLQLVLIMFWINPFFWIIRKELTMIHEFIADRKSVKDSDASALAAMILTTAFPGHTLSLTNPFFYSPIKRRLLMLSKLQNPKVGYISRLLLLPLLTILFTAFAIKIKENDRSSSIPRLEKQLTVVIDAGHGFRNGTRHGAVGLNGITEDEIALAITKKIQQLNTDKNLKLIFTRNDEKFVETNERVKIAEENKSDLFISIHASYVPTLKKDGKEVENPANGFELYIARDGIANVPASRELGSAIINEMKSVVSIREPGIKQRQMGIYVLTALQCPSVLLECGFISNSKDLAFLTNEKNQEKIAEAVLKGIVNYATAKHQNISTTLDTSPLTKDTVPNTEIVIPKGTPIFTKAEIMPAFPGGETAWNKYMEKTIRENIDALMKEGKEGICEVEFIVSPDGLVNKVKAKTMEDTKLADVLIEAIKKGPKWVPAKQNGRKVHCWTTQKLTLRLPVSQNAPISVANAFMQNLFIGIDNPLVVSMGNTPGSQLHVTSNNGTITKVNGTWVARPAFEGKAIITITDQTTNQEAKVLFTVKQLAVPAITFGDSKGGRVSAEKILQSKNLLIEDDWELTNYTIYFTGKGFDEPFFVAANKSREFNQRILEAIAKCGPGTTIVIDEIAAKMKKSEIIIRSTPLAFNLY</sequence>
<feature type="transmembrane region" description="Helical" evidence="4">
    <location>
        <begin position="186"/>
        <end position="204"/>
    </location>
</feature>
<evidence type="ECO:0000256" key="2">
    <source>
        <dbReference type="ARBA" id="ARBA00011901"/>
    </source>
</evidence>
<dbReference type="PANTHER" id="PTHR30404">
    <property type="entry name" value="N-ACETYLMURAMOYL-L-ALANINE AMIDASE"/>
    <property type="match status" value="1"/>
</dbReference>
<dbReference type="KEGG" id="lacs:H4075_14205"/>
<evidence type="ECO:0000313" key="7">
    <source>
        <dbReference type="Proteomes" id="UP000515344"/>
    </source>
</evidence>
<comment type="catalytic activity">
    <reaction evidence="1">
        <text>Hydrolyzes the link between N-acetylmuramoyl residues and L-amino acid residues in certain cell-wall glycopeptides.</text>
        <dbReference type="EC" id="3.5.1.28"/>
    </reaction>
</comment>
<dbReference type="Pfam" id="PF21602">
    <property type="entry name" value="GldM_3rd"/>
    <property type="match status" value="1"/>
</dbReference>
<feature type="transmembrane region" description="Helical" evidence="4">
    <location>
        <begin position="7"/>
        <end position="25"/>
    </location>
</feature>
<dbReference type="SUPFAM" id="SSF74653">
    <property type="entry name" value="TolA/TonB C-terminal domain"/>
    <property type="match status" value="1"/>
</dbReference>
<dbReference type="CDD" id="cd02696">
    <property type="entry name" value="MurNAc-LAA"/>
    <property type="match status" value="1"/>
</dbReference>
<dbReference type="Pfam" id="PF03544">
    <property type="entry name" value="TonB_C"/>
    <property type="match status" value="1"/>
</dbReference>
<dbReference type="GO" id="GO:0009253">
    <property type="term" value="P:peptidoglycan catabolic process"/>
    <property type="evidence" value="ECO:0007669"/>
    <property type="project" value="InterPro"/>
</dbReference>
<reference evidence="7" key="1">
    <citation type="submission" date="2020-08" db="EMBL/GenBank/DDBJ databases">
        <title>Lacibacter sp. S13-6-6 genome sequencing.</title>
        <authorList>
            <person name="Jin L."/>
        </authorList>
    </citation>
    <scope>NUCLEOTIDE SEQUENCE [LARGE SCALE GENOMIC DNA]</scope>
    <source>
        <strain evidence="7">S13-6-6</strain>
    </source>
</reference>
<dbReference type="GO" id="GO:0055085">
    <property type="term" value="P:transmembrane transport"/>
    <property type="evidence" value="ECO:0007669"/>
    <property type="project" value="InterPro"/>
</dbReference>
<evidence type="ECO:0000256" key="1">
    <source>
        <dbReference type="ARBA" id="ARBA00001561"/>
    </source>
</evidence>
<dbReference type="EMBL" id="CP060007">
    <property type="protein sequence ID" value="QNA43227.1"/>
    <property type="molecule type" value="Genomic_DNA"/>
</dbReference>
<dbReference type="SUPFAM" id="SSF53187">
    <property type="entry name" value="Zn-dependent exopeptidases"/>
    <property type="match status" value="1"/>
</dbReference>
<dbReference type="InterPro" id="IPR050695">
    <property type="entry name" value="N-acetylmuramoyl_amidase_3"/>
</dbReference>
<dbReference type="InterPro" id="IPR002508">
    <property type="entry name" value="MurNAc-LAA_cat"/>
</dbReference>
<keyword evidence="4" id="KW-1133">Transmembrane helix</keyword>
<dbReference type="GO" id="GO:0030288">
    <property type="term" value="C:outer membrane-bounded periplasmic space"/>
    <property type="evidence" value="ECO:0007669"/>
    <property type="project" value="TreeGrafter"/>
</dbReference>
<dbReference type="Gene3D" id="3.30.1150.10">
    <property type="match status" value="1"/>
</dbReference>
<keyword evidence="4" id="KW-0812">Transmembrane</keyword>
<dbReference type="SMART" id="SM00646">
    <property type="entry name" value="Ami_3"/>
    <property type="match status" value="1"/>
</dbReference>
<dbReference type="AlphaFoldDB" id="A0A7G5XCM4"/>
<dbReference type="InterPro" id="IPR048406">
    <property type="entry name" value="GldM_Ig-like-2"/>
</dbReference>
<feature type="transmembrane region" description="Helical" evidence="4">
    <location>
        <begin position="37"/>
        <end position="57"/>
    </location>
</feature>
<evidence type="ECO:0000313" key="6">
    <source>
        <dbReference type="EMBL" id="QNA43227.1"/>
    </source>
</evidence>
<keyword evidence="7" id="KW-1185">Reference proteome</keyword>
<dbReference type="EC" id="3.5.1.28" evidence="2"/>
<dbReference type="InterPro" id="IPR008756">
    <property type="entry name" value="Peptidase_M56"/>
</dbReference>
<organism evidence="6 7">
    <name type="scientific">Lacibacter sediminis</name>
    <dbReference type="NCBI Taxonomy" id="2760713"/>
    <lineage>
        <taxon>Bacteria</taxon>
        <taxon>Pseudomonadati</taxon>
        <taxon>Bacteroidota</taxon>
        <taxon>Chitinophagia</taxon>
        <taxon>Chitinophagales</taxon>
        <taxon>Chitinophagaceae</taxon>
        <taxon>Lacibacter</taxon>
    </lineage>
</organism>
<gene>
    <name evidence="6" type="ORF">H4075_14205</name>
</gene>
<dbReference type="PANTHER" id="PTHR30404:SF0">
    <property type="entry name" value="N-ACETYLMURAMOYL-L-ALANINE AMIDASE AMIC"/>
    <property type="match status" value="1"/>
</dbReference>
<dbReference type="Pfam" id="PF05569">
    <property type="entry name" value="Peptidase_M56"/>
    <property type="match status" value="1"/>
</dbReference>
<evidence type="ECO:0000256" key="4">
    <source>
        <dbReference type="SAM" id="Phobius"/>
    </source>
</evidence>
<feature type="transmembrane region" description="Helical" evidence="4">
    <location>
        <begin position="271"/>
        <end position="290"/>
    </location>
</feature>
<dbReference type="GO" id="GO:0008745">
    <property type="term" value="F:N-acetylmuramoyl-L-alanine amidase activity"/>
    <property type="evidence" value="ECO:0007669"/>
    <property type="project" value="UniProtKB-EC"/>
</dbReference>
<name>A0A7G5XCM4_9BACT</name>
<dbReference type="Pfam" id="PF01520">
    <property type="entry name" value="Amidase_3"/>
    <property type="match status" value="1"/>
</dbReference>
<protein>
    <recommendedName>
        <fullName evidence="2">N-acetylmuramoyl-L-alanine amidase</fullName>
        <ecNumber evidence="2">3.5.1.28</ecNumber>
    </recommendedName>
</protein>
<dbReference type="Gene3D" id="3.40.630.40">
    <property type="entry name" value="Zn-dependent exopeptidases"/>
    <property type="match status" value="1"/>
</dbReference>
<feature type="transmembrane region" description="Helical" evidence="4">
    <location>
        <begin position="99"/>
        <end position="118"/>
    </location>
</feature>
<dbReference type="InterPro" id="IPR037682">
    <property type="entry name" value="TonB_C"/>
</dbReference>
<feature type="transmembrane region" description="Helical" evidence="4">
    <location>
        <begin position="228"/>
        <end position="250"/>
    </location>
</feature>
<keyword evidence="4" id="KW-0472">Membrane</keyword>
<proteinExistence type="predicted"/>
<keyword evidence="3" id="KW-0378">Hydrolase</keyword>
<dbReference type="Proteomes" id="UP000515344">
    <property type="component" value="Chromosome"/>
</dbReference>
<feature type="domain" description="MurNAc-LAA" evidence="5">
    <location>
        <begin position="372"/>
        <end position="497"/>
    </location>
</feature>